<gene>
    <name evidence="1" type="primary">terL</name>
    <name evidence="1" type="ORF">MTE01_28730</name>
</gene>
<dbReference type="AlphaFoldDB" id="A0A4Y3QR96"/>
<dbReference type="InterPro" id="IPR027417">
    <property type="entry name" value="P-loop_NTPase"/>
</dbReference>
<dbReference type="RefSeq" id="WP_141378147.1">
    <property type="nucleotide sequence ID" value="NZ_BJML01000011.1"/>
</dbReference>
<proteinExistence type="predicted"/>
<dbReference type="EMBL" id="BJML01000011">
    <property type="protein sequence ID" value="GEB46928.1"/>
    <property type="molecule type" value="Genomic_DNA"/>
</dbReference>
<reference evidence="1 2" key="1">
    <citation type="submission" date="2019-06" db="EMBL/GenBank/DDBJ databases">
        <title>Whole genome shotgun sequence of Microbacterium testaceum NBRC 12675.</title>
        <authorList>
            <person name="Hosoyama A."/>
            <person name="Uohara A."/>
            <person name="Ohji S."/>
            <person name="Ichikawa N."/>
        </authorList>
    </citation>
    <scope>NUCLEOTIDE SEQUENCE [LARGE SCALE GENOMIC DNA]</scope>
    <source>
        <strain evidence="1 2">NBRC 12675</strain>
    </source>
</reference>
<accession>A0A4Y3QR96</accession>
<dbReference type="Gene3D" id="3.40.50.300">
    <property type="entry name" value="P-loop containing nucleotide triphosphate hydrolases"/>
    <property type="match status" value="1"/>
</dbReference>
<name>A0A4Y3QR96_MICTE</name>
<evidence type="ECO:0000313" key="2">
    <source>
        <dbReference type="Proteomes" id="UP000319525"/>
    </source>
</evidence>
<organism evidence="1 2">
    <name type="scientific">Microbacterium testaceum</name>
    <name type="common">Aureobacterium testaceum</name>
    <name type="synonym">Brevibacterium testaceum</name>
    <dbReference type="NCBI Taxonomy" id="2033"/>
    <lineage>
        <taxon>Bacteria</taxon>
        <taxon>Bacillati</taxon>
        <taxon>Actinomycetota</taxon>
        <taxon>Actinomycetes</taxon>
        <taxon>Micrococcales</taxon>
        <taxon>Microbacteriaceae</taxon>
        <taxon>Microbacterium</taxon>
    </lineage>
</organism>
<comment type="caution">
    <text evidence="1">The sequence shown here is derived from an EMBL/GenBank/DDBJ whole genome shotgun (WGS) entry which is preliminary data.</text>
</comment>
<sequence length="597" mass="66387">MSRIDLLEPFPEAEPTIGHAVVGWIESTLWRPDGVQELLTLTAEQRNFILHFYAVEIASRTPLGRVVWRFKCRRGVLRRAKGWGKSPFLGAIALAELCGPVLPVDIDEDGHPFAEPHPMPWVVIAGVSETQTKNTTDAVRAMAGNPDFVDAYGVDIGMTRILTPAGGKLVAVTASASTAEGGRYTFAIMDETHHWTASNRGHDLADVIRRNLGKVDGRSIETTNAHEPGRDSTAEKSYLAFLAILEGRSIADGILYDSRQAPDDVNIADRDAVEAALRVAYGDSHWVNLDRILREFYDPDLPPEQARRFYLNQIVAAADSWVSPAEWHGNRAEEAPPLKLSFQARTEYVLTEKGKRREKEAADKHERFMVEEGDERPVTHPAIDGDEVTLGFDGSLTDDSTALVAVRVDDGAPFLLAIWEKPEGPSGQGWAVPKEEVREAVAWAFGHLNVVAFFSDVAYWETDVDAWRDEYNERLLVKATSRHAVGWDMRGHQMDTTRAVEALHRNITDRELPWRSHELVAGSSKGLAAHEILTRHVLNARRRPNRWGVAFGKETRESPKKVDALAALVLARLARTRVLGEGALKKKRRAPGRLIGF</sequence>
<dbReference type="Proteomes" id="UP000319525">
    <property type="component" value="Unassembled WGS sequence"/>
</dbReference>
<dbReference type="OrthoDB" id="3197057at2"/>
<dbReference type="GeneID" id="57145556"/>
<protein>
    <submittedName>
        <fullName evidence="1">Terminase</fullName>
    </submittedName>
</protein>
<evidence type="ECO:0000313" key="1">
    <source>
        <dbReference type="EMBL" id="GEB46928.1"/>
    </source>
</evidence>